<keyword evidence="7" id="KW-1185">Reference proteome</keyword>
<gene>
    <name evidence="6" type="primary">dmlR_2</name>
    <name evidence="6" type="ORF">VMF7928_00171</name>
</gene>
<comment type="similarity">
    <text evidence="1">Belongs to the LysR transcriptional regulatory family.</text>
</comment>
<dbReference type="InterPro" id="IPR058163">
    <property type="entry name" value="LysR-type_TF_proteobact-type"/>
</dbReference>
<dbReference type="Pfam" id="PF03466">
    <property type="entry name" value="LysR_substrate"/>
    <property type="match status" value="1"/>
</dbReference>
<keyword evidence="2" id="KW-0805">Transcription regulation</keyword>
<reference evidence="6" key="1">
    <citation type="submission" date="2021-11" db="EMBL/GenBank/DDBJ databases">
        <authorList>
            <person name="Rodrigo-Torres L."/>
            <person name="Arahal R. D."/>
            <person name="Lucena T."/>
        </authorList>
    </citation>
    <scope>NUCLEOTIDE SEQUENCE</scope>
    <source>
        <strain evidence="6">CECT 7928</strain>
    </source>
</reference>
<keyword evidence="3" id="KW-0238">DNA-binding</keyword>
<dbReference type="RefSeq" id="WP_237359582.1">
    <property type="nucleotide sequence ID" value="NZ_CAKLDM010000001.1"/>
</dbReference>
<dbReference type="SUPFAM" id="SSF46785">
    <property type="entry name" value="Winged helix' DNA-binding domain"/>
    <property type="match status" value="1"/>
</dbReference>
<dbReference type="PANTHER" id="PTHR30537">
    <property type="entry name" value="HTH-TYPE TRANSCRIPTIONAL REGULATOR"/>
    <property type="match status" value="1"/>
</dbReference>
<dbReference type="PROSITE" id="PS50931">
    <property type="entry name" value="HTH_LYSR"/>
    <property type="match status" value="1"/>
</dbReference>
<evidence type="ECO:0000313" key="7">
    <source>
        <dbReference type="Proteomes" id="UP000838748"/>
    </source>
</evidence>
<accession>A0ABM8ZYQ3</accession>
<dbReference type="EMBL" id="CAKLDM010000001">
    <property type="protein sequence ID" value="CAH0536075.1"/>
    <property type="molecule type" value="Genomic_DNA"/>
</dbReference>
<comment type="caution">
    <text evidence="6">The sequence shown here is derived from an EMBL/GenBank/DDBJ whole genome shotgun (WGS) entry which is preliminary data.</text>
</comment>
<feature type="domain" description="HTH lysR-type" evidence="5">
    <location>
        <begin position="1"/>
        <end position="59"/>
    </location>
</feature>
<dbReference type="Proteomes" id="UP000838748">
    <property type="component" value="Unassembled WGS sequence"/>
</dbReference>
<evidence type="ECO:0000256" key="2">
    <source>
        <dbReference type="ARBA" id="ARBA00023015"/>
    </source>
</evidence>
<dbReference type="CDD" id="cd08422">
    <property type="entry name" value="PBP2_CrgA_like"/>
    <property type="match status" value="1"/>
</dbReference>
<dbReference type="InterPro" id="IPR036390">
    <property type="entry name" value="WH_DNA-bd_sf"/>
</dbReference>
<organism evidence="6 7">
    <name type="scientific">Vibrio marisflavi CECT 7928</name>
    <dbReference type="NCBI Taxonomy" id="634439"/>
    <lineage>
        <taxon>Bacteria</taxon>
        <taxon>Pseudomonadati</taxon>
        <taxon>Pseudomonadota</taxon>
        <taxon>Gammaproteobacteria</taxon>
        <taxon>Vibrionales</taxon>
        <taxon>Vibrionaceae</taxon>
        <taxon>Vibrio</taxon>
    </lineage>
</organism>
<dbReference type="Gene3D" id="1.10.10.10">
    <property type="entry name" value="Winged helix-like DNA-binding domain superfamily/Winged helix DNA-binding domain"/>
    <property type="match status" value="1"/>
</dbReference>
<dbReference type="InterPro" id="IPR000847">
    <property type="entry name" value="LysR_HTH_N"/>
</dbReference>
<evidence type="ECO:0000256" key="4">
    <source>
        <dbReference type="ARBA" id="ARBA00023163"/>
    </source>
</evidence>
<evidence type="ECO:0000259" key="5">
    <source>
        <dbReference type="PROSITE" id="PS50931"/>
    </source>
</evidence>
<protein>
    <submittedName>
        <fullName evidence="6">HTH-type transcriptional regulator DmlR</fullName>
    </submittedName>
</protein>
<dbReference type="InterPro" id="IPR036388">
    <property type="entry name" value="WH-like_DNA-bd_sf"/>
</dbReference>
<evidence type="ECO:0000256" key="1">
    <source>
        <dbReference type="ARBA" id="ARBA00009437"/>
    </source>
</evidence>
<dbReference type="Pfam" id="PF00126">
    <property type="entry name" value="HTH_1"/>
    <property type="match status" value="1"/>
</dbReference>
<dbReference type="SUPFAM" id="SSF53850">
    <property type="entry name" value="Periplasmic binding protein-like II"/>
    <property type="match status" value="1"/>
</dbReference>
<evidence type="ECO:0000313" key="6">
    <source>
        <dbReference type="EMBL" id="CAH0536075.1"/>
    </source>
</evidence>
<dbReference type="Gene3D" id="3.40.190.290">
    <property type="match status" value="1"/>
</dbReference>
<proteinExistence type="inferred from homology"/>
<sequence>MDWLESVRTYVRVVEQGSFHSAAKSLNMTTSGLSKRINWLENQLNIQLMKRTTRSLSLTEAGEHFYQKARYQLLEWQSLVDETRTIDSSPYGKLIIGATVAVGAKILMPYIDSFLAKYPNMKVKLIMTSPGQIPELQLDVFISRKVEQINTLSHKALPLSNHRQRFYASPDYLSRHGTPSTIEDLREHNLLVWGEHEEKRLTLSNGETLLMDGNFVTSNPEALFESVKRGMGVVLTPENLAQESVEKGDIISILPDVHGEGLSLYAYYPYLQQTHARTQLFIDFLKENFIQPRE</sequence>
<dbReference type="InterPro" id="IPR005119">
    <property type="entry name" value="LysR_subst-bd"/>
</dbReference>
<dbReference type="PANTHER" id="PTHR30537:SF5">
    <property type="entry name" value="HTH-TYPE TRANSCRIPTIONAL ACTIVATOR TTDR-RELATED"/>
    <property type="match status" value="1"/>
</dbReference>
<keyword evidence="4" id="KW-0804">Transcription</keyword>
<evidence type="ECO:0000256" key="3">
    <source>
        <dbReference type="ARBA" id="ARBA00023125"/>
    </source>
</evidence>
<name>A0ABM8ZYQ3_9VIBR</name>